<dbReference type="Pfam" id="PF00271">
    <property type="entry name" value="Helicase_C"/>
    <property type="match status" value="1"/>
</dbReference>
<name>A0A9D1FUS5_9BACT</name>
<dbReference type="EMBL" id="DVJO01000041">
    <property type="protein sequence ID" value="HIS82318.1"/>
    <property type="molecule type" value="Genomic_DNA"/>
</dbReference>
<protein>
    <submittedName>
        <fullName evidence="4">DEAD/DEAH box helicase</fullName>
    </submittedName>
</protein>
<dbReference type="PANTHER" id="PTHR45629:SF7">
    <property type="entry name" value="DNA EXCISION REPAIR PROTEIN ERCC-6-RELATED"/>
    <property type="match status" value="1"/>
</dbReference>
<dbReference type="GO" id="GO:0004386">
    <property type="term" value="F:helicase activity"/>
    <property type="evidence" value="ECO:0007669"/>
    <property type="project" value="UniProtKB-KW"/>
</dbReference>
<dbReference type="GO" id="GO:0016787">
    <property type="term" value="F:hydrolase activity"/>
    <property type="evidence" value="ECO:0007669"/>
    <property type="project" value="UniProtKB-KW"/>
</dbReference>
<accession>A0A9D1FUS5</accession>
<dbReference type="PROSITE" id="PS51194">
    <property type="entry name" value="HELICASE_CTER"/>
    <property type="match status" value="1"/>
</dbReference>
<dbReference type="Pfam" id="PF00176">
    <property type="entry name" value="SNF2-rel_dom"/>
    <property type="match status" value="1"/>
</dbReference>
<evidence type="ECO:0000256" key="1">
    <source>
        <dbReference type="ARBA" id="ARBA00022801"/>
    </source>
</evidence>
<dbReference type="InterPro" id="IPR050496">
    <property type="entry name" value="SNF2_RAD54_helicase_repair"/>
</dbReference>
<comment type="caution">
    <text evidence="4">The sequence shown here is derived from an EMBL/GenBank/DDBJ whole genome shotgun (WGS) entry which is preliminary data.</text>
</comment>
<evidence type="ECO:0000259" key="3">
    <source>
        <dbReference type="PROSITE" id="PS51194"/>
    </source>
</evidence>
<dbReference type="CDD" id="cd18012">
    <property type="entry name" value="DEXQc_arch_SWI2_SNF2"/>
    <property type="match status" value="1"/>
</dbReference>
<dbReference type="PANTHER" id="PTHR45629">
    <property type="entry name" value="SNF2/RAD54 FAMILY MEMBER"/>
    <property type="match status" value="1"/>
</dbReference>
<evidence type="ECO:0000259" key="2">
    <source>
        <dbReference type="PROSITE" id="PS51192"/>
    </source>
</evidence>
<keyword evidence="4" id="KW-0067">ATP-binding</keyword>
<dbReference type="Pfam" id="PF12419">
    <property type="entry name" value="DUF3670"/>
    <property type="match status" value="1"/>
</dbReference>
<dbReference type="InterPro" id="IPR000330">
    <property type="entry name" value="SNF2_N"/>
</dbReference>
<gene>
    <name evidence="4" type="ORF">IAD41_01760</name>
</gene>
<sequence>MTETKTFDIDFSFKKNNVDELFFNLSENPEGFKNKDFRYTLSLIYQTVEDEFKDVFLSPYTPARNTNFYLVNDNGKLSFFVTPTNNFEYYLKSKGSLFRFRSQVLGDEVGYPMSLDLVMDYFGGFGDVIDLEAVTPTFIYMNNLTHFVMKLIEKLYFIPTIKTRGQMFKIVYEPIISNQQLARIINTFEENIPENLFIKGEKPKDFVKEFIYNYMNYVIYKFLGIKAYKFKDVKSGTYMIKDLEQRSQMKGMDIAENFSQWFDELYLGKYDVIPFFKIDKLEDEIFRLKVYIKNRKTDESVLIDDLYTKDEIFGASSADISRIVEKQLNYAIRYMPELEDLFEDETKLALDLNLNEVYKIITQTAYYLQKAQIEVILPKELVNIVVPRASINAKVKASRSKDLADIFNNTSSSKMAFDDILEFSYEIAIGNEKISLEEFNKLVEGSNGLVKYKNKYVLIDKEESKKIFEQIAKANLKSLSRMELIHASMSGQLDQYDFDYDSAFAKIIQDFTKPVDVTPPQELKGELRPYQMTGLKWLWTNVSKGFGVCMADDMGLGKTIQVISLILKMKEEGTLTKPVLVICPTTLMGNWMKELQMFAPALDAVVYHGAERKLDVKHDVILTTYAIMRIDVEELKKQNWGMIIVDEAQNIKNPDTAQTLAIKMLKADVKVAMTGTPVENRLTELWSIFDFINQGYLGSLRDFQKSYAIPIERFKENSRAAKLKMSISPFVLRRLKTDKHVITDLPEKMVLNDYCYLSKSQAVLYEKTLNEMMEKISGFTGINRRGNIFKLITALKQICNHPYQFLKGGEMGKELSGKMDKCISTVQSILDNNEKTLIFTQYKEMGDILCKVINEECNTEPLFFHGSLSVPQRETLIDRFQNDDDAKVMILSLKAGGTGLNLTSATNVIHYDLWWNPAVEDQATDRTYRIGQDKNVMVHRMITLGTFEEKIDEMLKSKKELADLAVYEGEKIITELSDEEIYEIFTLSG</sequence>
<dbReference type="CDD" id="cd18793">
    <property type="entry name" value="SF2_C_SNF"/>
    <property type="match status" value="1"/>
</dbReference>
<dbReference type="InterPro" id="IPR001650">
    <property type="entry name" value="Helicase_C-like"/>
</dbReference>
<dbReference type="InterPro" id="IPR038718">
    <property type="entry name" value="SNF2-like_sf"/>
</dbReference>
<dbReference type="Gene3D" id="3.40.50.10810">
    <property type="entry name" value="Tandem AAA-ATPase domain"/>
    <property type="match status" value="1"/>
</dbReference>
<dbReference type="AlphaFoldDB" id="A0A9D1FUS5"/>
<keyword evidence="1" id="KW-0378">Hydrolase</keyword>
<dbReference type="InterPro" id="IPR022138">
    <property type="entry name" value="DUF3670"/>
</dbReference>
<dbReference type="GO" id="GO:0005524">
    <property type="term" value="F:ATP binding"/>
    <property type="evidence" value="ECO:0007669"/>
    <property type="project" value="InterPro"/>
</dbReference>
<keyword evidence="4" id="KW-0547">Nucleotide-binding</keyword>
<dbReference type="Gene3D" id="3.40.50.300">
    <property type="entry name" value="P-loop containing nucleotide triphosphate hydrolases"/>
    <property type="match status" value="1"/>
</dbReference>
<dbReference type="SMART" id="SM00487">
    <property type="entry name" value="DEXDc"/>
    <property type="match status" value="1"/>
</dbReference>
<reference evidence="4" key="1">
    <citation type="submission" date="2020-10" db="EMBL/GenBank/DDBJ databases">
        <authorList>
            <person name="Gilroy R."/>
        </authorList>
    </citation>
    <scope>NUCLEOTIDE SEQUENCE</scope>
    <source>
        <strain evidence="4">CHK152-2994</strain>
    </source>
</reference>
<dbReference type="SMART" id="SM00490">
    <property type="entry name" value="HELICc"/>
    <property type="match status" value="1"/>
</dbReference>
<proteinExistence type="predicted"/>
<dbReference type="InterPro" id="IPR014001">
    <property type="entry name" value="Helicase_ATP-bd"/>
</dbReference>
<dbReference type="SUPFAM" id="SSF52540">
    <property type="entry name" value="P-loop containing nucleoside triphosphate hydrolases"/>
    <property type="match status" value="2"/>
</dbReference>
<reference evidence="4" key="2">
    <citation type="journal article" date="2021" name="PeerJ">
        <title>Extensive microbial diversity within the chicken gut microbiome revealed by metagenomics and culture.</title>
        <authorList>
            <person name="Gilroy R."/>
            <person name="Ravi A."/>
            <person name="Getino M."/>
            <person name="Pursley I."/>
            <person name="Horton D.L."/>
            <person name="Alikhan N.F."/>
            <person name="Baker D."/>
            <person name="Gharbi K."/>
            <person name="Hall N."/>
            <person name="Watson M."/>
            <person name="Adriaenssens E.M."/>
            <person name="Foster-Nyarko E."/>
            <person name="Jarju S."/>
            <person name="Secka A."/>
            <person name="Antonio M."/>
            <person name="Oren A."/>
            <person name="Chaudhuri R.R."/>
            <person name="La Ragione R."/>
            <person name="Hildebrand F."/>
            <person name="Pallen M.J."/>
        </authorList>
    </citation>
    <scope>NUCLEOTIDE SEQUENCE</scope>
    <source>
        <strain evidence="4">CHK152-2994</strain>
    </source>
</reference>
<feature type="domain" description="Helicase C-terminal" evidence="3">
    <location>
        <begin position="825"/>
        <end position="980"/>
    </location>
</feature>
<evidence type="ECO:0000313" key="4">
    <source>
        <dbReference type="EMBL" id="HIS82318.1"/>
    </source>
</evidence>
<evidence type="ECO:0000313" key="5">
    <source>
        <dbReference type="Proteomes" id="UP000824139"/>
    </source>
</evidence>
<dbReference type="InterPro" id="IPR049730">
    <property type="entry name" value="SNF2/RAD54-like_C"/>
</dbReference>
<dbReference type="Proteomes" id="UP000824139">
    <property type="component" value="Unassembled WGS sequence"/>
</dbReference>
<dbReference type="GO" id="GO:0015616">
    <property type="term" value="F:DNA translocase activity"/>
    <property type="evidence" value="ECO:0007669"/>
    <property type="project" value="TreeGrafter"/>
</dbReference>
<keyword evidence="4" id="KW-0347">Helicase</keyword>
<feature type="domain" description="Helicase ATP-binding" evidence="2">
    <location>
        <begin position="539"/>
        <end position="695"/>
    </location>
</feature>
<organism evidence="4 5">
    <name type="scientific">Candidatus Scatenecus faecavium</name>
    <dbReference type="NCBI Taxonomy" id="2840915"/>
    <lineage>
        <taxon>Bacteria</taxon>
        <taxon>Candidatus Scatenecus</taxon>
    </lineage>
</organism>
<dbReference type="InterPro" id="IPR027417">
    <property type="entry name" value="P-loop_NTPase"/>
</dbReference>
<dbReference type="PROSITE" id="PS51192">
    <property type="entry name" value="HELICASE_ATP_BIND_1"/>
    <property type="match status" value="1"/>
</dbReference>